<keyword evidence="2" id="KW-1185">Reference proteome</keyword>
<evidence type="ECO:0000313" key="2">
    <source>
        <dbReference type="Proteomes" id="UP000789901"/>
    </source>
</evidence>
<reference evidence="1 2" key="1">
    <citation type="submission" date="2021-06" db="EMBL/GenBank/DDBJ databases">
        <authorList>
            <person name="Kallberg Y."/>
            <person name="Tangrot J."/>
            <person name="Rosling A."/>
        </authorList>
    </citation>
    <scope>NUCLEOTIDE SEQUENCE [LARGE SCALE GENOMIC DNA]</scope>
    <source>
        <strain evidence="1 2">120-4 pot B 10/14</strain>
    </source>
</reference>
<organism evidence="1 2">
    <name type="scientific">Gigaspora margarita</name>
    <dbReference type="NCBI Taxonomy" id="4874"/>
    <lineage>
        <taxon>Eukaryota</taxon>
        <taxon>Fungi</taxon>
        <taxon>Fungi incertae sedis</taxon>
        <taxon>Mucoromycota</taxon>
        <taxon>Glomeromycotina</taxon>
        <taxon>Glomeromycetes</taxon>
        <taxon>Diversisporales</taxon>
        <taxon>Gigasporaceae</taxon>
        <taxon>Gigaspora</taxon>
    </lineage>
</organism>
<gene>
    <name evidence="1" type="ORF">GMARGA_LOCUS36190</name>
</gene>
<name>A0ABN7WWZ5_GIGMA</name>
<evidence type="ECO:0000313" key="1">
    <source>
        <dbReference type="EMBL" id="CAG8842807.1"/>
    </source>
</evidence>
<proteinExistence type="predicted"/>
<dbReference type="Proteomes" id="UP000789901">
    <property type="component" value="Unassembled WGS sequence"/>
</dbReference>
<feature type="non-terminal residue" evidence="1">
    <location>
        <position position="1"/>
    </location>
</feature>
<feature type="non-terminal residue" evidence="1">
    <location>
        <position position="50"/>
    </location>
</feature>
<protein>
    <submittedName>
        <fullName evidence="1">41432_t:CDS:1</fullName>
    </submittedName>
</protein>
<sequence length="50" mass="5524">IAHAIKRYIRIGYELTNGSDIKTALQDLSRTSVARIEPNHNKTTKASALS</sequence>
<accession>A0ABN7WWZ5</accession>
<dbReference type="EMBL" id="CAJVQB010070277">
    <property type="protein sequence ID" value="CAG8842807.1"/>
    <property type="molecule type" value="Genomic_DNA"/>
</dbReference>
<comment type="caution">
    <text evidence="1">The sequence shown here is derived from an EMBL/GenBank/DDBJ whole genome shotgun (WGS) entry which is preliminary data.</text>
</comment>